<gene>
    <name evidence="2" type="ORF">ARMGADRAFT_1158830</name>
</gene>
<sequence length="435" mass="48564">MARAMLRLERRPNEGPYLVATGVPPQLFDEWSTYDSAYHMFYDHDSQSVFSFHDPSPQHAAAIAQFLTAFERGYTKLYLSKLSDPEFDIQDYLHIAGSYAESLRDGSLKEPDARIEIVQDDLQEMAPCLVFECAYMNEDEATLVSETLRWAACGYFSVGLKIQNIAGWPTTPRLTFYTADRYGTVVTQYTVPHDAVDPRGRTRRGPATSLESIEHNTDVPPASPGAYFLAKLDKVPESEGEVGKLAKCYKMLGLSPKLSNNVSIFEQLRARQKEKCQEYYFEESDDEGDAGGSGEAAFGTDASSEDDDHSTSSDEFVPSFGTHQHRSGLLEYSHPQRHRKPPKDLYAPHLVTVKKRPPLLEPEAVKDGVLVDGCCIPMSISALYGDSPPPSPLSPDDRLLLDVFTIRTHISYAVSRLVRYTEKLRRSVDAVEGTA</sequence>
<dbReference type="EMBL" id="KZ293645">
    <property type="protein sequence ID" value="PBL02268.1"/>
    <property type="molecule type" value="Genomic_DNA"/>
</dbReference>
<dbReference type="Proteomes" id="UP000217790">
    <property type="component" value="Unassembled WGS sequence"/>
</dbReference>
<dbReference type="AlphaFoldDB" id="A0A2H3ENJ1"/>
<organism evidence="2 3">
    <name type="scientific">Armillaria gallica</name>
    <name type="common">Bulbous honey fungus</name>
    <name type="synonym">Armillaria bulbosa</name>
    <dbReference type="NCBI Taxonomy" id="47427"/>
    <lineage>
        <taxon>Eukaryota</taxon>
        <taxon>Fungi</taxon>
        <taxon>Dikarya</taxon>
        <taxon>Basidiomycota</taxon>
        <taxon>Agaricomycotina</taxon>
        <taxon>Agaricomycetes</taxon>
        <taxon>Agaricomycetidae</taxon>
        <taxon>Agaricales</taxon>
        <taxon>Marasmiineae</taxon>
        <taxon>Physalacriaceae</taxon>
        <taxon>Armillaria</taxon>
    </lineage>
</organism>
<evidence type="ECO:0000313" key="3">
    <source>
        <dbReference type="Proteomes" id="UP000217790"/>
    </source>
</evidence>
<dbReference type="OMA" id="CLVFECA"/>
<reference evidence="3" key="1">
    <citation type="journal article" date="2017" name="Nat. Ecol. Evol.">
        <title>Genome expansion and lineage-specific genetic innovations in the forest pathogenic fungi Armillaria.</title>
        <authorList>
            <person name="Sipos G."/>
            <person name="Prasanna A.N."/>
            <person name="Walter M.C."/>
            <person name="O'Connor E."/>
            <person name="Balint B."/>
            <person name="Krizsan K."/>
            <person name="Kiss B."/>
            <person name="Hess J."/>
            <person name="Varga T."/>
            <person name="Slot J."/>
            <person name="Riley R."/>
            <person name="Boka B."/>
            <person name="Rigling D."/>
            <person name="Barry K."/>
            <person name="Lee J."/>
            <person name="Mihaltcheva S."/>
            <person name="LaButti K."/>
            <person name="Lipzen A."/>
            <person name="Waldron R."/>
            <person name="Moloney N.M."/>
            <person name="Sperisen C."/>
            <person name="Kredics L."/>
            <person name="Vagvoelgyi C."/>
            <person name="Patrignani A."/>
            <person name="Fitzpatrick D."/>
            <person name="Nagy I."/>
            <person name="Doyle S."/>
            <person name="Anderson J.B."/>
            <person name="Grigoriev I.V."/>
            <person name="Gueldener U."/>
            <person name="Muensterkoetter M."/>
            <person name="Nagy L.G."/>
        </authorList>
    </citation>
    <scope>NUCLEOTIDE SEQUENCE [LARGE SCALE GENOMIC DNA]</scope>
    <source>
        <strain evidence="3">Ar21-2</strain>
    </source>
</reference>
<keyword evidence="3" id="KW-1185">Reference proteome</keyword>
<name>A0A2H3ENJ1_ARMGA</name>
<proteinExistence type="predicted"/>
<dbReference type="OrthoDB" id="2920682at2759"/>
<feature type="region of interest" description="Disordered" evidence="1">
    <location>
        <begin position="280"/>
        <end position="320"/>
    </location>
</feature>
<feature type="compositionally biased region" description="Acidic residues" evidence="1">
    <location>
        <begin position="280"/>
        <end position="289"/>
    </location>
</feature>
<feature type="region of interest" description="Disordered" evidence="1">
    <location>
        <begin position="195"/>
        <end position="217"/>
    </location>
</feature>
<evidence type="ECO:0000256" key="1">
    <source>
        <dbReference type="SAM" id="MobiDB-lite"/>
    </source>
</evidence>
<protein>
    <submittedName>
        <fullName evidence="2">Uncharacterized protein</fullName>
    </submittedName>
</protein>
<accession>A0A2H3ENJ1</accession>
<dbReference type="InParanoid" id="A0A2H3ENJ1"/>
<evidence type="ECO:0000313" key="2">
    <source>
        <dbReference type="EMBL" id="PBL02268.1"/>
    </source>
</evidence>